<dbReference type="OrthoDB" id="14196at2"/>
<dbReference type="SUPFAM" id="SSF109998">
    <property type="entry name" value="Triger factor/SurA peptide-binding domain-like"/>
    <property type="match status" value="1"/>
</dbReference>
<evidence type="ECO:0000313" key="11">
    <source>
        <dbReference type="EMBL" id="BBF91328.1"/>
    </source>
</evidence>
<protein>
    <recommendedName>
        <fullName evidence="4">Parvulin-like PPIase</fullName>
        <ecNumber evidence="3">5.2.1.8</ecNumber>
    </recommendedName>
    <alternativeName>
        <fullName evidence="6">Peptidyl-prolyl cis-trans isomerase plp</fullName>
    </alternativeName>
    <alternativeName>
        <fullName evidence="7">Rotamase plp</fullName>
    </alternativeName>
</protein>
<dbReference type="PANTHER" id="PTHR47245">
    <property type="entry name" value="PEPTIDYLPROLYL ISOMERASE"/>
    <property type="match status" value="1"/>
</dbReference>
<evidence type="ECO:0000256" key="4">
    <source>
        <dbReference type="ARBA" id="ARBA00018370"/>
    </source>
</evidence>
<dbReference type="GO" id="GO:0003755">
    <property type="term" value="F:peptidyl-prolyl cis-trans isomerase activity"/>
    <property type="evidence" value="ECO:0007669"/>
    <property type="project" value="UniProtKB-KW"/>
</dbReference>
<gene>
    <name evidence="11" type="ORF">BLTE_00130</name>
</gene>
<dbReference type="InterPro" id="IPR006311">
    <property type="entry name" value="TAT_signal"/>
</dbReference>
<keyword evidence="5 8" id="KW-0697">Rotamase</keyword>
<dbReference type="SUPFAM" id="SSF54534">
    <property type="entry name" value="FKBP-like"/>
    <property type="match status" value="1"/>
</dbReference>
<reference evidence="11 12" key="1">
    <citation type="submission" date="2018-08" db="EMBL/GenBank/DDBJ databases">
        <title>Complete genome sequencing of Blastochloris tepida GI.</title>
        <authorList>
            <person name="Tsukatani Y."/>
            <person name="Mori H."/>
        </authorList>
    </citation>
    <scope>NUCLEOTIDE SEQUENCE [LARGE SCALE GENOMIC DNA]</scope>
    <source>
        <strain evidence="11 12">GI</strain>
    </source>
</reference>
<keyword evidence="12" id="KW-1185">Reference proteome</keyword>
<evidence type="ECO:0000256" key="7">
    <source>
        <dbReference type="ARBA" id="ARBA00031484"/>
    </source>
</evidence>
<dbReference type="PROSITE" id="PS51318">
    <property type="entry name" value="TAT"/>
    <property type="match status" value="1"/>
</dbReference>
<dbReference type="InterPro" id="IPR046357">
    <property type="entry name" value="PPIase_dom_sf"/>
</dbReference>
<name>A0A348FVJ5_9HYPH</name>
<keyword evidence="9" id="KW-0732">Signal</keyword>
<evidence type="ECO:0000259" key="10">
    <source>
        <dbReference type="PROSITE" id="PS50198"/>
    </source>
</evidence>
<dbReference type="EC" id="5.2.1.8" evidence="3"/>
<dbReference type="RefSeq" id="WP_126396459.1">
    <property type="nucleotide sequence ID" value="NZ_AP018907.1"/>
</dbReference>
<feature type="chain" id="PRO_5016575710" description="Parvulin-like PPIase" evidence="9">
    <location>
        <begin position="36"/>
        <end position="287"/>
    </location>
</feature>
<evidence type="ECO:0000256" key="2">
    <source>
        <dbReference type="ARBA" id="ARBA00007656"/>
    </source>
</evidence>
<evidence type="ECO:0000256" key="9">
    <source>
        <dbReference type="SAM" id="SignalP"/>
    </source>
</evidence>
<dbReference type="KEGG" id="blag:BLTE_00130"/>
<feature type="signal peptide" evidence="9">
    <location>
        <begin position="1"/>
        <end position="35"/>
    </location>
</feature>
<comment type="similarity">
    <text evidence="2">Belongs to the PpiC/parvulin rotamase family.</text>
</comment>
<dbReference type="PANTHER" id="PTHR47245:SF2">
    <property type="entry name" value="PEPTIDYL-PROLYL CIS-TRANS ISOMERASE HP_0175-RELATED"/>
    <property type="match status" value="1"/>
</dbReference>
<dbReference type="Pfam" id="PF13616">
    <property type="entry name" value="Rotamase_3"/>
    <property type="match status" value="1"/>
</dbReference>
<evidence type="ECO:0000256" key="6">
    <source>
        <dbReference type="ARBA" id="ARBA00030642"/>
    </source>
</evidence>
<dbReference type="Proteomes" id="UP000266934">
    <property type="component" value="Chromosome"/>
</dbReference>
<feature type="domain" description="PpiC" evidence="10">
    <location>
        <begin position="144"/>
        <end position="233"/>
    </location>
</feature>
<evidence type="ECO:0000256" key="3">
    <source>
        <dbReference type="ARBA" id="ARBA00013194"/>
    </source>
</evidence>
<comment type="catalytic activity">
    <reaction evidence="1">
        <text>[protein]-peptidylproline (omega=180) = [protein]-peptidylproline (omega=0)</text>
        <dbReference type="Rhea" id="RHEA:16237"/>
        <dbReference type="Rhea" id="RHEA-COMP:10747"/>
        <dbReference type="Rhea" id="RHEA-COMP:10748"/>
        <dbReference type="ChEBI" id="CHEBI:83833"/>
        <dbReference type="ChEBI" id="CHEBI:83834"/>
        <dbReference type="EC" id="5.2.1.8"/>
    </reaction>
</comment>
<accession>A0A348FVJ5</accession>
<dbReference type="EMBL" id="AP018907">
    <property type="protein sequence ID" value="BBF91328.1"/>
    <property type="molecule type" value="Genomic_DNA"/>
</dbReference>
<dbReference type="InterPro" id="IPR000297">
    <property type="entry name" value="PPIase_PpiC"/>
</dbReference>
<dbReference type="PROSITE" id="PS50198">
    <property type="entry name" value="PPIC_PPIASE_2"/>
    <property type="match status" value="1"/>
</dbReference>
<sequence length="287" mass="31229">MIDNSARRTALLPARLVLAAALMAAAFGAPRAALADAVVAKVDGTEIFESDLNLIDEAIGANLPAATPEQRREALVNYAADIVLLAKAAEAQKLQDTPDFKKKMAHARQRVLMEALMEKTAKDALAQADLQKIYDETTKTLAKDQEVRARHILVETEDKAKELVKQARGGADFADLAKKNSKDAGSADGGDLGYFTKDQMVPEFAVVAFKTAKGEIADPVKTQFGWHVIKIEDIRPRQPPKFEEVKSQIEQFVEHKAQSDLVLKLREAAKIERIGAPAPAPAPADKK</sequence>
<proteinExistence type="inferred from homology"/>
<evidence type="ECO:0000313" key="12">
    <source>
        <dbReference type="Proteomes" id="UP000266934"/>
    </source>
</evidence>
<dbReference type="InterPro" id="IPR027304">
    <property type="entry name" value="Trigger_fact/SurA_dom_sf"/>
</dbReference>
<evidence type="ECO:0000256" key="5">
    <source>
        <dbReference type="ARBA" id="ARBA00023110"/>
    </source>
</evidence>
<dbReference type="InterPro" id="IPR050245">
    <property type="entry name" value="PrsA_foldase"/>
</dbReference>
<dbReference type="AlphaFoldDB" id="A0A348FVJ5"/>
<keyword evidence="8" id="KW-0413">Isomerase</keyword>
<evidence type="ECO:0000256" key="8">
    <source>
        <dbReference type="PROSITE-ProRule" id="PRU00278"/>
    </source>
</evidence>
<evidence type="ECO:0000256" key="1">
    <source>
        <dbReference type="ARBA" id="ARBA00000971"/>
    </source>
</evidence>
<dbReference type="Gene3D" id="3.10.50.40">
    <property type="match status" value="1"/>
</dbReference>
<organism evidence="11 12">
    <name type="scientific">Blastochloris tepida</name>
    <dbReference type="NCBI Taxonomy" id="2233851"/>
    <lineage>
        <taxon>Bacteria</taxon>
        <taxon>Pseudomonadati</taxon>
        <taxon>Pseudomonadota</taxon>
        <taxon>Alphaproteobacteria</taxon>
        <taxon>Hyphomicrobiales</taxon>
        <taxon>Blastochloridaceae</taxon>
        <taxon>Blastochloris</taxon>
    </lineage>
</organism>